<feature type="chain" id="PRO_5026177513" description="Alpha-amylase" evidence="1">
    <location>
        <begin position="27"/>
        <end position="643"/>
    </location>
</feature>
<reference evidence="2 3" key="1">
    <citation type="submission" date="2019-12" db="EMBL/GenBank/DDBJ databases">
        <title>Nocardia macrotermitis sp. nov. and Nocardia aurantia sp. nov., isolated from the gut of the fungus growing-termite Macrotermes natalensis.</title>
        <authorList>
            <person name="Christine B."/>
            <person name="Rene B."/>
        </authorList>
    </citation>
    <scope>NUCLEOTIDE SEQUENCE [LARGE SCALE GENOMIC DNA]</scope>
    <source>
        <strain evidence="2 3">DSM 102126</strain>
    </source>
</reference>
<dbReference type="AlphaFoldDB" id="A0A6I4W3U0"/>
<feature type="signal peptide" evidence="1">
    <location>
        <begin position="1"/>
        <end position="26"/>
    </location>
</feature>
<protein>
    <recommendedName>
        <fullName evidence="4">Alpha-amylase</fullName>
    </recommendedName>
</protein>
<dbReference type="OrthoDB" id="3447380at2"/>
<accession>A0A6I4W3U0</accession>
<evidence type="ECO:0000256" key="1">
    <source>
        <dbReference type="SAM" id="SignalP"/>
    </source>
</evidence>
<organism evidence="2 3">
    <name type="scientific">Actinomadura rayongensis</name>
    <dbReference type="NCBI Taxonomy" id="1429076"/>
    <lineage>
        <taxon>Bacteria</taxon>
        <taxon>Bacillati</taxon>
        <taxon>Actinomycetota</taxon>
        <taxon>Actinomycetes</taxon>
        <taxon>Streptosporangiales</taxon>
        <taxon>Thermomonosporaceae</taxon>
        <taxon>Actinomadura</taxon>
    </lineage>
</organism>
<dbReference type="Proteomes" id="UP000431901">
    <property type="component" value="Unassembled WGS sequence"/>
</dbReference>
<dbReference type="EMBL" id="WUTW01000002">
    <property type="protein sequence ID" value="MXQ65339.1"/>
    <property type="molecule type" value="Genomic_DNA"/>
</dbReference>
<evidence type="ECO:0000313" key="2">
    <source>
        <dbReference type="EMBL" id="MXQ65339.1"/>
    </source>
</evidence>
<keyword evidence="1" id="KW-0732">Signal</keyword>
<sequence>MRKPAVLSLAVGALLALPVAVPPAYAAPPTSASIQTTFDQLDPQRLLTVAVQVASPDGVKEVRGLLNDRSQNGYYDTVPFTRTAGTAEDGTWTLTYHLDAEQHPGSGAVIVEMVSGTGEISRRVAPFTNCYRTQFTEMAADPGVMDYDTPVVHASGRLLLQRSRDVAPEPVPAGTAIMGLTKPVATDGDGRFAVDLNRVPSASASVPSSNERLCGSSAWVPYRTVRQEILLEARQTSPSPTPAGGEITIEGTVRRRSASGLVPDGGQKVAVGMIVSGGNKYYNAESAADGTFRVTFPVAKGGSWNAWSPETDFTEASNVVRGEPDQRTGTPVFSGIKAGSPVERNGLVGITGRLTRSENGTPAPIGRTTLDIEFSPDGKTGWTKVSDSGWVSDDGEVSSFEYATRDGYWRLRYRGDTTTKPGYSPAVYVDVRTDTYFYDFNAAPEPVRKGGTLTVSGKLYRRPGDDWTPFPSGAKVAIQFRADGATTWTTMGTTTTGKNGVFRKQFTASKKGAWRATYAGDATYMPRTSDADNVEVGIRTLFTSAFNASPEPVRAGASLKVAGKLVRFINNNWVHAGSGAVIQIQFKASGSSTWTTLGTTKTTSAGTFARTFKAVKDGTWRAVYTGNSTYLPSTGPTDYVDVR</sequence>
<evidence type="ECO:0008006" key="4">
    <source>
        <dbReference type="Google" id="ProtNLM"/>
    </source>
</evidence>
<proteinExistence type="predicted"/>
<comment type="caution">
    <text evidence="2">The sequence shown here is derived from an EMBL/GenBank/DDBJ whole genome shotgun (WGS) entry which is preliminary data.</text>
</comment>
<evidence type="ECO:0000313" key="3">
    <source>
        <dbReference type="Proteomes" id="UP000431901"/>
    </source>
</evidence>
<keyword evidence="3" id="KW-1185">Reference proteome</keyword>
<name>A0A6I4W3U0_9ACTN</name>
<gene>
    <name evidence="2" type="ORF">GQ466_14980</name>
</gene>
<dbReference type="RefSeq" id="WP_161103445.1">
    <property type="nucleotide sequence ID" value="NZ_JBHLYI010000010.1"/>
</dbReference>